<keyword evidence="3" id="KW-0804">Transcription</keyword>
<evidence type="ECO:0000256" key="2">
    <source>
        <dbReference type="ARBA" id="ARBA00023125"/>
    </source>
</evidence>
<name>A0A4U8W1H7_9NOCA</name>
<gene>
    <name evidence="5" type="primary">yusO_1</name>
    <name evidence="5" type="ORF">NCTC10797_03498</name>
</gene>
<dbReference type="EMBL" id="LR215973">
    <property type="protein sequence ID" value="VFA99712.1"/>
    <property type="molecule type" value="Genomic_DNA"/>
</dbReference>
<dbReference type="GO" id="GO:0003700">
    <property type="term" value="F:DNA-binding transcription factor activity"/>
    <property type="evidence" value="ECO:0007669"/>
    <property type="project" value="InterPro"/>
</dbReference>
<keyword evidence="1" id="KW-0805">Transcription regulation</keyword>
<evidence type="ECO:0000256" key="3">
    <source>
        <dbReference type="ARBA" id="ARBA00023163"/>
    </source>
</evidence>
<protein>
    <submittedName>
        <fullName evidence="5">Uncharacterized HTH-type transcriptional regulator yusO</fullName>
    </submittedName>
</protein>
<dbReference type="InterPro" id="IPR000835">
    <property type="entry name" value="HTH_MarR-typ"/>
</dbReference>
<dbReference type="SUPFAM" id="SSF46785">
    <property type="entry name" value="Winged helix' DNA-binding domain"/>
    <property type="match status" value="1"/>
</dbReference>
<dbReference type="InterPro" id="IPR036390">
    <property type="entry name" value="WH_DNA-bd_sf"/>
</dbReference>
<dbReference type="GO" id="GO:0003677">
    <property type="term" value="F:DNA binding"/>
    <property type="evidence" value="ECO:0007669"/>
    <property type="project" value="UniProtKB-KW"/>
</dbReference>
<reference evidence="5 6" key="1">
    <citation type="submission" date="2019-02" db="EMBL/GenBank/DDBJ databases">
        <authorList>
            <consortium name="Pathogen Informatics"/>
        </authorList>
    </citation>
    <scope>NUCLEOTIDE SEQUENCE [LARGE SCALE GENOMIC DNA]</scope>
    <source>
        <strain evidence="5 6">3012STDY6756504</strain>
    </source>
</reference>
<dbReference type="SMART" id="SM00347">
    <property type="entry name" value="HTH_MARR"/>
    <property type="match status" value="1"/>
</dbReference>
<dbReference type="PRINTS" id="PR00598">
    <property type="entry name" value="HTHMARR"/>
</dbReference>
<evidence type="ECO:0000313" key="5">
    <source>
        <dbReference type="EMBL" id="VFA99712.1"/>
    </source>
</evidence>
<dbReference type="Gene3D" id="1.10.10.10">
    <property type="entry name" value="Winged helix-like DNA-binding domain superfamily/Winged helix DNA-binding domain"/>
    <property type="match status" value="1"/>
</dbReference>
<evidence type="ECO:0000259" key="4">
    <source>
        <dbReference type="PROSITE" id="PS50995"/>
    </source>
</evidence>
<dbReference type="Pfam" id="PF01047">
    <property type="entry name" value="MarR"/>
    <property type="match status" value="1"/>
</dbReference>
<dbReference type="Proteomes" id="UP000290439">
    <property type="component" value="Chromosome"/>
</dbReference>
<accession>A0A4U8W1H7</accession>
<keyword evidence="2" id="KW-0238">DNA-binding</keyword>
<dbReference type="PROSITE" id="PS50995">
    <property type="entry name" value="HTH_MARR_2"/>
    <property type="match status" value="1"/>
</dbReference>
<organism evidence="5 6">
    <name type="scientific">Nocardia cyriacigeorgica</name>
    <dbReference type="NCBI Taxonomy" id="135487"/>
    <lineage>
        <taxon>Bacteria</taxon>
        <taxon>Bacillati</taxon>
        <taxon>Actinomycetota</taxon>
        <taxon>Actinomycetes</taxon>
        <taxon>Mycobacteriales</taxon>
        <taxon>Nocardiaceae</taxon>
        <taxon>Nocardia</taxon>
    </lineage>
</organism>
<evidence type="ECO:0000256" key="1">
    <source>
        <dbReference type="ARBA" id="ARBA00023015"/>
    </source>
</evidence>
<dbReference type="RefSeq" id="WP_197731556.1">
    <property type="nucleotide sequence ID" value="NZ_LR215973.1"/>
</dbReference>
<dbReference type="PANTHER" id="PTHR42756">
    <property type="entry name" value="TRANSCRIPTIONAL REGULATOR, MARR"/>
    <property type="match status" value="1"/>
</dbReference>
<dbReference type="AlphaFoldDB" id="A0A4U8W1H7"/>
<evidence type="ECO:0000313" key="6">
    <source>
        <dbReference type="Proteomes" id="UP000290439"/>
    </source>
</evidence>
<sequence>MRPLHDIADSGDTARAATDLVFELAEVLGAMMQRGMAERGLTPARARLLWTLHHSGPVTQRTLADRLQVTPRTITGLLDGLGADGYVQRKPHPEDRRAQLVTLTDRGRDFTASLQKGRDTMAQALFAETPADELRNFLATLDTVVATLRRATPGTTT</sequence>
<proteinExistence type="predicted"/>
<feature type="domain" description="HTH marR-type" evidence="4">
    <location>
        <begin position="17"/>
        <end position="146"/>
    </location>
</feature>
<dbReference type="PANTHER" id="PTHR42756:SF1">
    <property type="entry name" value="TRANSCRIPTIONAL REPRESSOR OF EMRAB OPERON"/>
    <property type="match status" value="1"/>
</dbReference>
<dbReference type="InterPro" id="IPR036388">
    <property type="entry name" value="WH-like_DNA-bd_sf"/>
</dbReference>